<dbReference type="Proteomes" id="UP000077202">
    <property type="component" value="Unassembled WGS sequence"/>
</dbReference>
<evidence type="ECO:0000313" key="2">
    <source>
        <dbReference type="Proteomes" id="UP000077202"/>
    </source>
</evidence>
<gene>
    <name evidence="1" type="ORF">AXG93_2490s1680</name>
</gene>
<sequence length="79" mass="8739">MVILSYDCGDTSVEYEWSMNPILIISVVDSLETLETRSANAFWLQEVSQGTFRVSSQSPEPAGRLNAIGEENSQVLTVQ</sequence>
<protein>
    <submittedName>
        <fullName evidence="1">Uncharacterized protein</fullName>
    </submittedName>
</protein>
<comment type="caution">
    <text evidence="1">The sequence shown here is derived from an EMBL/GenBank/DDBJ whole genome shotgun (WGS) entry which is preliminary data.</text>
</comment>
<evidence type="ECO:0000313" key="1">
    <source>
        <dbReference type="EMBL" id="OAE28377.1"/>
    </source>
</evidence>
<proteinExistence type="predicted"/>
<dbReference type="EMBL" id="LVLJ01001741">
    <property type="protein sequence ID" value="OAE28377.1"/>
    <property type="molecule type" value="Genomic_DNA"/>
</dbReference>
<accession>A0A176W5R5</accession>
<name>A0A176W5R5_MARPO</name>
<reference evidence="1" key="1">
    <citation type="submission" date="2016-03" db="EMBL/GenBank/DDBJ databases">
        <title>Mechanisms controlling the formation of the plant cell surface in tip-growing cells are functionally conserved among land plants.</title>
        <authorList>
            <person name="Honkanen S."/>
            <person name="Jones V.A."/>
            <person name="Morieri G."/>
            <person name="Champion C."/>
            <person name="Hetherington A.J."/>
            <person name="Kelly S."/>
            <person name="Saint-Marcoux D."/>
            <person name="Proust H."/>
            <person name="Prescott H."/>
            <person name="Dolan L."/>
        </authorList>
    </citation>
    <scope>NUCLEOTIDE SEQUENCE [LARGE SCALE GENOMIC DNA]</scope>
    <source>
        <tissue evidence="1">Whole gametophyte</tissue>
    </source>
</reference>
<organism evidence="1 2">
    <name type="scientific">Marchantia polymorpha subsp. ruderalis</name>
    <dbReference type="NCBI Taxonomy" id="1480154"/>
    <lineage>
        <taxon>Eukaryota</taxon>
        <taxon>Viridiplantae</taxon>
        <taxon>Streptophyta</taxon>
        <taxon>Embryophyta</taxon>
        <taxon>Marchantiophyta</taxon>
        <taxon>Marchantiopsida</taxon>
        <taxon>Marchantiidae</taxon>
        <taxon>Marchantiales</taxon>
        <taxon>Marchantiaceae</taxon>
        <taxon>Marchantia</taxon>
    </lineage>
</organism>
<dbReference type="AlphaFoldDB" id="A0A176W5R5"/>
<keyword evidence="2" id="KW-1185">Reference proteome</keyword>